<dbReference type="PROSITE" id="PS51274">
    <property type="entry name" value="GATASE_COBBQ"/>
    <property type="match status" value="1"/>
</dbReference>
<dbReference type="PANTHER" id="PTHR21343">
    <property type="entry name" value="DETHIOBIOTIN SYNTHETASE"/>
    <property type="match status" value="1"/>
</dbReference>
<dbReference type="InterPro" id="IPR002586">
    <property type="entry name" value="CobQ/CobB/MinD/ParA_Nub-bd_dom"/>
</dbReference>
<dbReference type="RefSeq" id="WP_308449535.1">
    <property type="nucleotide sequence ID" value="NZ_JAJEQC010000009.1"/>
</dbReference>
<keyword evidence="3 4" id="KW-0315">Glutamine amidotransferase</keyword>
<dbReference type="SUPFAM" id="SSF52317">
    <property type="entry name" value="Class I glutamine amidotransferase-like"/>
    <property type="match status" value="1"/>
</dbReference>
<feature type="active site" description="Nucleophile" evidence="4">
    <location>
        <position position="335"/>
    </location>
</feature>
<proteinExistence type="inferred from homology"/>
<feature type="domain" description="CobQ/CobB/MinD/ParA nucleotide binding" evidence="5">
    <location>
        <begin position="10"/>
        <end position="232"/>
    </location>
</feature>
<evidence type="ECO:0000256" key="2">
    <source>
        <dbReference type="ARBA" id="ARBA00022573"/>
    </source>
</evidence>
<dbReference type="NCBIfam" id="TIGR00313">
    <property type="entry name" value="cobQ"/>
    <property type="match status" value="1"/>
</dbReference>
<dbReference type="CDD" id="cd05389">
    <property type="entry name" value="CobQ_N"/>
    <property type="match status" value="1"/>
</dbReference>
<dbReference type="InterPro" id="IPR027417">
    <property type="entry name" value="P-loop_NTPase"/>
</dbReference>
<evidence type="ECO:0000259" key="5">
    <source>
        <dbReference type="Pfam" id="PF01656"/>
    </source>
</evidence>
<evidence type="ECO:0000256" key="3">
    <source>
        <dbReference type="ARBA" id="ARBA00022962"/>
    </source>
</evidence>
<dbReference type="InterPro" id="IPR029062">
    <property type="entry name" value="Class_I_gatase-like"/>
</dbReference>
<dbReference type="HAMAP" id="MF_00028">
    <property type="entry name" value="CobQ"/>
    <property type="match status" value="1"/>
</dbReference>
<comment type="function">
    <text evidence="4">Catalyzes amidations at positions B, D, E, and G on adenosylcobyrinic A,C-diamide. NH(2) groups are provided by glutamine, and one molecule of ATP is hydrogenolyzed for each amidation.</text>
</comment>
<evidence type="ECO:0000259" key="6">
    <source>
        <dbReference type="Pfam" id="PF07685"/>
    </source>
</evidence>
<comment type="pathway">
    <text evidence="1 4">Cofactor biosynthesis; adenosylcobalamin biosynthesis.</text>
</comment>
<dbReference type="InterPro" id="IPR004459">
    <property type="entry name" value="CobQ_synth"/>
</dbReference>
<evidence type="ECO:0000313" key="7">
    <source>
        <dbReference type="EMBL" id="MCC2137288.1"/>
    </source>
</evidence>
<dbReference type="Pfam" id="PF01656">
    <property type="entry name" value="CbiA"/>
    <property type="match status" value="1"/>
</dbReference>
<dbReference type="GO" id="GO:0015420">
    <property type="term" value="F:ABC-type vitamin B12 transporter activity"/>
    <property type="evidence" value="ECO:0007669"/>
    <property type="project" value="UniProtKB-UniRule"/>
</dbReference>
<feature type="active site" evidence="4">
    <location>
        <position position="433"/>
    </location>
</feature>
<dbReference type="InterPro" id="IPR033949">
    <property type="entry name" value="CobQ_GATase1"/>
</dbReference>
<protein>
    <recommendedName>
        <fullName evidence="4">Cobyric acid synthase</fullName>
    </recommendedName>
</protein>
<keyword evidence="2 4" id="KW-0169">Cobalamin biosynthesis</keyword>
<evidence type="ECO:0000256" key="1">
    <source>
        <dbReference type="ARBA" id="ARBA00004953"/>
    </source>
</evidence>
<dbReference type="Pfam" id="PF07685">
    <property type="entry name" value="GATase_3"/>
    <property type="match status" value="1"/>
</dbReference>
<gene>
    <name evidence="4" type="primary">cobQ</name>
    <name evidence="7" type="ORF">LKD31_09680</name>
</gene>
<dbReference type="GO" id="GO:0009236">
    <property type="term" value="P:cobalamin biosynthetic process"/>
    <property type="evidence" value="ECO:0007669"/>
    <property type="project" value="UniProtKB-UniRule"/>
</dbReference>
<evidence type="ECO:0000256" key="4">
    <source>
        <dbReference type="HAMAP-Rule" id="MF_00028"/>
    </source>
</evidence>
<accession>A0AAE3AMH0</accession>
<feature type="domain" description="CobB/CobQ-like glutamine amidotransferase" evidence="6">
    <location>
        <begin position="256"/>
        <end position="439"/>
    </location>
</feature>
<dbReference type="Gene3D" id="3.40.50.880">
    <property type="match status" value="1"/>
</dbReference>
<evidence type="ECO:0000313" key="8">
    <source>
        <dbReference type="Proteomes" id="UP001199424"/>
    </source>
</evidence>
<dbReference type="InterPro" id="IPR047045">
    <property type="entry name" value="CobQ_N"/>
</dbReference>
<name>A0AAE3AMH0_9FIRM</name>
<comment type="similarity">
    <text evidence="4">Belongs to the CobB/CobQ family. CobQ subfamily.</text>
</comment>
<dbReference type="SUPFAM" id="SSF52540">
    <property type="entry name" value="P-loop containing nucleoside triphosphate hydrolases"/>
    <property type="match status" value="1"/>
</dbReference>
<dbReference type="CDD" id="cd01750">
    <property type="entry name" value="GATase1_CobQ"/>
    <property type="match status" value="1"/>
</dbReference>
<reference evidence="7" key="1">
    <citation type="submission" date="2021-10" db="EMBL/GenBank/DDBJ databases">
        <title>Anaerobic single-cell dispensing facilitates the cultivation of human gut bacteria.</title>
        <authorList>
            <person name="Afrizal A."/>
        </authorList>
    </citation>
    <scope>NUCLEOTIDE SEQUENCE</scope>
    <source>
        <strain evidence="7">CLA-AA-H250</strain>
    </source>
</reference>
<dbReference type="InterPro" id="IPR011698">
    <property type="entry name" value="GATase_3"/>
</dbReference>
<dbReference type="PROSITE" id="PS51273">
    <property type="entry name" value="GATASE_TYPE_1"/>
    <property type="match status" value="1"/>
</dbReference>
<dbReference type="NCBIfam" id="NF001989">
    <property type="entry name" value="PRK00784.1"/>
    <property type="match status" value="1"/>
</dbReference>
<dbReference type="AlphaFoldDB" id="A0AAE3AMH0"/>
<organism evidence="7 8">
    <name type="scientific">Hominenteromicrobium mulieris</name>
    <dbReference type="NCBI Taxonomy" id="2885357"/>
    <lineage>
        <taxon>Bacteria</taxon>
        <taxon>Bacillati</taxon>
        <taxon>Bacillota</taxon>
        <taxon>Clostridia</taxon>
        <taxon>Eubacteriales</taxon>
        <taxon>Oscillospiraceae</taxon>
        <taxon>Hominenteromicrobium</taxon>
    </lineage>
</organism>
<sequence length="503" mass="54955">MSENKKAKCIMVQGTMSGAGKSLLCAALCRIFAQDGLHTAPFKSQNMALNSFVTRDGLEMGRAQVVQAQAAGVEPDVRMNPILLKPSSDVGSQVIVNGEVRGQMKASQYFKMKKSLIPDILRAYNSLAEDFDVIVIEGAGSPAEINLKADDIVNMGLAKLVDAPVLLVGDIDRGGVFAQLFGTVELLETDERDRIKGLVINKFRGDVEILRPGLSMLEDKTHLSVLGVVPYLRVDIEDEDSLSERLEKKDAVRPLDIAVIRLPHISNFTDFMVLEQHPLMDVRYVQNTRELGAPDLVILPGTKNTVEDLLWLRQSGLEAVILKLAAKETPVLGVCGGYQMLGETLHDPDGSESGRPQTLRGLNLLPTETTFCAEKHRAQVTGEVIAAPFTGAMLTGYEIHTGNTIVRGEPFCTHADGTKEGCTNQNVFGTYLHGLFDSGELTEKLAEYLCARKGIDPAAAVPVSMEEYRREQLDILADGVRNSLDMDAVYRAMGMENPRRCKA</sequence>
<comment type="caution">
    <text evidence="7">The sequence shown here is derived from an EMBL/GenBank/DDBJ whole genome shotgun (WGS) entry which is preliminary data.</text>
</comment>
<dbReference type="EMBL" id="JAJEQC010000009">
    <property type="protein sequence ID" value="MCC2137288.1"/>
    <property type="molecule type" value="Genomic_DNA"/>
</dbReference>
<dbReference type="PANTHER" id="PTHR21343:SF1">
    <property type="entry name" value="COBYRIC ACID SYNTHASE"/>
    <property type="match status" value="1"/>
</dbReference>
<dbReference type="Gene3D" id="3.40.50.300">
    <property type="entry name" value="P-loop containing nucleotide triphosphate hydrolases"/>
    <property type="match status" value="1"/>
</dbReference>
<keyword evidence="8" id="KW-1185">Reference proteome</keyword>
<dbReference type="GO" id="GO:0003824">
    <property type="term" value="F:catalytic activity"/>
    <property type="evidence" value="ECO:0007669"/>
    <property type="project" value="InterPro"/>
</dbReference>
<dbReference type="Proteomes" id="UP001199424">
    <property type="component" value="Unassembled WGS sequence"/>
</dbReference>